<dbReference type="Gene3D" id="3.40.50.12710">
    <property type="match status" value="1"/>
</dbReference>
<evidence type="ECO:0000256" key="2">
    <source>
        <dbReference type="ARBA" id="ARBA00022679"/>
    </source>
</evidence>
<dbReference type="RefSeq" id="WP_156714722.1">
    <property type="nucleotide sequence ID" value="NZ_WPHG01000006.1"/>
</dbReference>
<organism evidence="3 4">
    <name type="scientific">Nitratireductor arenosus</name>
    <dbReference type="NCBI Taxonomy" id="2682096"/>
    <lineage>
        <taxon>Bacteria</taxon>
        <taxon>Pseudomonadati</taxon>
        <taxon>Pseudomonadota</taxon>
        <taxon>Alphaproteobacteria</taxon>
        <taxon>Hyphomicrobiales</taxon>
        <taxon>Phyllobacteriaceae</taxon>
        <taxon>Nitratireductor</taxon>
    </lineage>
</organism>
<dbReference type="Pfam" id="PF02636">
    <property type="entry name" value="Methyltransf_28"/>
    <property type="match status" value="1"/>
</dbReference>
<dbReference type="EMBL" id="WPHG01000006">
    <property type="protein sequence ID" value="MVA99480.1"/>
    <property type="molecule type" value="Genomic_DNA"/>
</dbReference>
<dbReference type="GO" id="GO:0032259">
    <property type="term" value="P:methylation"/>
    <property type="evidence" value="ECO:0007669"/>
    <property type="project" value="UniProtKB-KW"/>
</dbReference>
<sequence length="362" mass="38484">MNRLAENIAGLIRQAGPLGVADYMALCLFDPQHGYYTTREPFGAGGDFITAPDISQMFGELVAVWLYSACRASGTPLPVTIAEIGPGRGTLAADMARTLGRIDPQFAATCDLALIETSPRLADVQRRMLAATGMPVSWPASVEALPDRPVFFVGNEIFDAIPIRQFVKSGDVWRERVVSLDEAGAFRFATGLDALDERLLPRQAADAGDGAVFEIAPARTALLETVADRIARHGGAALFFDYGHLEPGLGDTLQAVRGHDHCDVFETPGEADLTSHVDFAALSAAAQARGLAAHTMTQGAFLLAMGLAERAGRLGAAGDAALRERLTSEAERLAGADQMGELFKVLALLPHHLDVHPFPAAD</sequence>
<gene>
    <name evidence="3" type="ORF">GN330_19720</name>
</gene>
<evidence type="ECO:0000313" key="3">
    <source>
        <dbReference type="EMBL" id="MVA99480.1"/>
    </source>
</evidence>
<comment type="caution">
    <text evidence="3">The sequence shown here is derived from an EMBL/GenBank/DDBJ whole genome shotgun (WGS) entry which is preliminary data.</text>
</comment>
<dbReference type="GO" id="GO:0035243">
    <property type="term" value="F:protein-arginine omega-N symmetric methyltransferase activity"/>
    <property type="evidence" value="ECO:0007669"/>
    <property type="project" value="TreeGrafter"/>
</dbReference>
<name>A0A844QNF6_9HYPH</name>
<dbReference type="AlphaFoldDB" id="A0A844QNF6"/>
<dbReference type="InterPro" id="IPR003788">
    <property type="entry name" value="NDUFAF7"/>
</dbReference>
<keyword evidence="4" id="KW-1185">Reference proteome</keyword>
<reference evidence="3 4" key="1">
    <citation type="submission" date="2019-12" db="EMBL/GenBank/DDBJ databases">
        <title>Nitratireductor arenosus sp. nov., Isolated from sea sand, Jeju island, South Korea.</title>
        <authorList>
            <person name="Kim W."/>
        </authorList>
    </citation>
    <scope>NUCLEOTIDE SEQUENCE [LARGE SCALE GENOMIC DNA]</scope>
    <source>
        <strain evidence="3 4">CAU 1489</strain>
    </source>
</reference>
<accession>A0A844QNF6</accession>
<protein>
    <submittedName>
        <fullName evidence="3">Class I SAM-dependent methyltransferase</fullName>
    </submittedName>
</protein>
<dbReference type="PANTHER" id="PTHR12049">
    <property type="entry name" value="PROTEIN ARGININE METHYLTRANSFERASE NDUFAF7, MITOCHONDRIAL"/>
    <property type="match status" value="1"/>
</dbReference>
<evidence type="ECO:0000256" key="1">
    <source>
        <dbReference type="ARBA" id="ARBA00022603"/>
    </source>
</evidence>
<proteinExistence type="predicted"/>
<dbReference type="InterPro" id="IPR029063">
    <property type="entry name" value="SAM-dependent_MTases_sf"/>
</dbReference>
<keyword evidence="1 3" id="KW-0489">Methyltransferase</keyword>
<dbReference type="Proteomes" id="UP000463224">
    <property type="component" value="Unassembled WGS sequence"/>
</dbReference>
<keyword evidence="2 3" id="KW-0808">Transferase</keyword>
<dbReference type="InterPro" id="IPR038375">
    <property type="entry name" value="NDUFAF7_sf"/>
</dbReference>
<dbReference type="PANTHER" id="PTHR12049:SF7">
    <property type="entry name" value="PROTEIN ARGININE METHYLTRANSFERASE NDUFAF7, MITOCHONDRIAL"/>
    <property type="match status" value="1"/>
</dbReference>
<dbReference type="SUPFAM" id="SSF53335">
    <property type="entry name" value="S-adenosyl-L-methionine-dependent methyltransferases"/>
    <property type="match status" value="1"/>
</dbReference>
<evidence type="ECO:0000313" key="4">
    <source>
        <dbReference type="Proteomes" id="UP000463224"/>
    </source>
</evidence>